<dbReference type="SUPFAM" id="SSF49899">
    <property type="entry name" value="Concanavalin A-like lectins/glucanases"/>
    <property type="match status" value="1"/>
</dbReference>
<dbReference type="InterPro" id="IPR008160">
    <property type="entry name" value="Collagen"/>
</dbReference>
<dbReference type="PANTHER" id="PTHR24637:SF421">
    <property type="entry name" value="CUTICLE COLLAGEN DPY-2"/>
    <property type="match status" value="1"/>
</dbReference>
<feature type="compositionally biased region" description="Low complexity" evidence="2">
    <location>
        <begin position="194"/>
        <end position="206"/>
    </location>
</feature>
<dbReference type="AlphaFoldDB" id="A0A2T7NS49"/>
<evidence type="ECO:0000256" key="1">
    <source>
        <dbReference type="ARBA" id="ARBA00022737"/>
    </source>
</evidence>
<feature type="region of interest" description="Disordered" evidence="2">
    <location>
        <begin position="129"/>
        <end position="221"/>
    </location>
</feature>
<dbReference type="InterPro" id="IPR048287">
    <property type="entry name" value="TSPN-like_N"/>
</dbReference>
<evidence type="ECO:0000313" key="5">
    <source>
        <dbReference type="Proteomes" id="UP000245119"/>
    </source>
</evidence>
<comment type="caution">
    <text evidence="4">The sequence shown here is derived from an EMBL/GenBank/DDBJ whole genome shotgun (WGS) entry which is preliminary data.</text>
</comment>
<evidence type="ECO:0000313" key="4">
    <source>
        <dbReference type="EMBL" id="PVD23972.1"/>
    </source>
</evidence>
<keyword evidence="5" id="KW-1185">Reference proteome</keyword>
<organism evidence="4 5">
    <name type="scientific">Pomacea canaliculata</name>
    <name type="common">Golden apple snail</name>
    <dbReference type="NCBI Taxonomy" id="400727"/>
    <lineage>
        <taxon>Eukaryota</taxon>
        <taxon>Metazoa</taxon>
        <taxon>Spiralia</taxon>
        <taxon>Lophotrochozoa</taxon>
        <taxon>Mollusca</taxon>
        <taxon>Gastropoda</taxon>
        <taxon>Caenogastropoda</taxon>
        <taxon>Architaenioglossa</taxon>
        <taxon>Ampullarioidea</taxon>
        <taxon>Ampullariidae</taxon>
        <taxon>Pomacea</taxon>
    </lineage>
</organism>
<dbReference type="STRING" id="400727.A0A2T7NS49"/>
<dbReference type="Gene3D" id="2.60.120.200">
    <property type="match status" value="1"/>
</dbReference>
<protein>
    <recommendedName>
        <fullName evidence="3">Thrombospondin-like N-terminal domain-containing protein</fullName>
    </recommendedName>
</protein>
<name>A0A2T7NS49_POMCA</name>
<proteinExistence type="predicted"/>
<dbReference type="Pfam" id="PF01391">
    <property type="entry name" value="Collagen"/>
    <property type="match status" value="1"/>
</dbReference>
<accession>A0A2T7NS49</accession>
<keyword evidence="1" id="KW-0677">Repeat</keyword>
<reference evidence="4 5" key="1">
    <citation type="submission" date="2018-04" db="EMBL/GenBank/DDBJ databases">
        <title>The genome of golden apple snail Pomacea canaliculata provides insight into stress tolerance and invasive adaptation.</title>
        <authorList>
            <person name="Liu C."/>
            <person name="Liu B."/>
            <person name="Ren Y."/>
            <person name="Zhang Y."/>
            <person name="Wang H."/>
            <person name="Li S."/>
            <person name="Jiang F."/>
            <person name="Yin L."/>
            <person name="Zhang G."/>
            <person name="Qian W."/>
            <person name="Fan W."/>
        </authorList>
    </citation>
    <scope>NUCLEOTIDE SEQUENCE [LARGE SCALE GENOMIC DNA]</scope>
    <source>
        <strain evidence="4">SZHN2017</strain>
        <tissue evidence="4">Muscle</tissue>
    </source>
</reference>
<dbReference type="Proteomes" id="UP000245119">
    <property type="component" value="Linkage Group LG10"/>
</dbReference>
<evidence type="ECO:0000256" key="2">
    <source>
        <dbReference type="SAM" id="MobiDB-lite"/>
    </source>
</evidence>
<gene>
    <name evidence="4" type="ORF">C0Q70_17248</name>
</gene>
<dbReference type="SMART" id="SM00210">
    <property type="entry name" value="TSPN"/>
    <property type="match status" value="1"/>
</dbReference>
<dbReference type="PANTHER" id="PTHR24637">
    <property type="entry name" value="COLLAGEN"/>
    <property type="match status" value="1"/>
</dbReference>
<dbReference type="InterPro" id="IPR013320">
    <property type="entry name" value="ConA-like_dom_sf"/>
</dbReference>
<feature type="compositionally biased region" description="Low complexity" evidence="2">
    <location>
        <begin position="167"/>
        <end position="179"/>
    </location>
</feature>
<sequence length="324" mass="35243">MLGRTNKTLWNLFQIKDINGEPQFGIRLNGRQKAVEFYYINYLGRRETVTFPNVSQLFSAKWQKLHLGVKRESVTLYVDCQPLLTQPASLRRQLDLNGELVLGTREPDGVTTPFELQWMLLDCDPSKPDRDNCDELPPGPEEDEKDGKEDMTCEVICPQGPPGFNGTQGPPGETGLPGTPGVPGSPGQPGATGEPGEQGPMGIQGPQGPPGDPGIRLDTTFTSNPGFPQLDTTFTSNPGFPQLDTTFTSNHGFPQLDTTFTSNYGFLQLDTTFTSNPGFPQLDTTFTSSPGFLQLDTTFTSNPGFPQLDTTFTSNPGFLQTAGV</sequence>
<evidence type="ECO:0000259" key="3">
    <source>
        <dbReference type="SMART" id="SM00210"/>
    </source>
</evidence>
<dbReference type="EMBL" id="PZQS01000010">
    <property type="protein sequence ID" value="PVD23972.1"/>
    <property type="molecule type" value="Genomic_DNA"/>
</dbReference>
<feature type="domain" description="Thrombospondin-like N-terminal" evidence="3">
    <location>
        <begin position="1"/>
        <end position="125"/>
    </location>
</feature>
<dbReference type="OrthoDB" id="6161718at2759"/>